<dbReference type="InterPro" id="IPR056902">
    <property type="entry name" value="NTF2_YvbJ"/>
</dbReference>
<dbReference type="EMBL" id="BMFR01000002">
    <property type="protein sequence ID" value="GGG67741.1"/>
    <property type="molecule type" value="Genomic_DNA"/>
</dbReference>
<evidence type="ECO:0000259" key="5">
    <source>
        <dbReference type="Pfam" id="PF25155"/>
    </source>
</evidence>
<dbReference type="PANTHER" id="PTHR40038">
    <property type="entry name" value="MEMBRANE-ASSOCIATED PROTEIN TCAA"/>
    <property type="match status" value="1"/>
</dbReference>
<sequence>MKFCKHCGGEISANAKFCKHCGQDLSGESTNNSEDQTDKVEEFVEKVNHQNDKKLDPLIESEQSDDIGFDNNPVQSKNPVQGGLAASKKSGHGQPSKLSKKSKIMMTIAGALIVLLFAAYQVGASMTSKDKIIEKFEEAMIKKDSKTVADLLAASKKIEINNNTVTGFINYYSENPSEMDYMMEHLKNQAKEYETNPKAAEAAGESTYSYAVNLVKDGKTFVYDNFDIQVSPVYFNVYTNYNDTEISLNGEVIATSDKEDFTKEVGPFLPGTYTFTATYKNDYVELTAEEESTNFDPGYTDDVDLFIDGEEVTFGLPYNDGLDSVKLFINGNDSGIDILKQDAVGPILADGSMTASFEADFPWGTMKTEEVPIDSYYVEAKFTASDEVKQAIQDTIVQYNKELLAAITTADEKKFTIATEEVVTDIIDDAKYDKENEYYYKGKFIGVDFNSESFVISNYGEGWVAGVDTKTYYEEDSWYGDEEPKLEEATDDVGYELIYDEKQEKWKVNYVGWGGSMDDAEIIEYREKEPKEVTSAWFK</sequence>
<dbReference type="Pfam" id="PF22820">
    <property type="entry name" value="TcaA_3rd_4th"/>
    <property type="match status" value="2"/>
</dbReference>
<evidence type="ECO:0000256" key="2">
    <source>
        <dbReference type="SAM" id="Phobius"/>
    </source>
</evidence>
<organism evidence="6 7">
    <name type="scientific">Virgibacillus oceani</name>
    <dbReference type="NCBI Taxonomy" id="1479511"/>
    <lineage>
        <taxon>Bacteria</taxon>
        <taxon>Bacillati</taxon>
        <taxon>Bacillota</taxon>
        <taxon>Bacilli</taxon>
        <taxon>Bacillales</taxon>
        <taxon>Bacillaceae</taxon>
        <taxon>Virgibacillus</taxon>
    </lineage>
</organism>
<gene>
    <name evidence="6" type="primary">yvbJ</name>
    <name evidence="6" type="ORF">GCM10011398_09400</name>
</gene>
<dbReference type="AlphaFoldDB" id="A0A917LYT1"/>
<feature type="domain" description="TcaA 4th" evidence="4">
    <location>
        <begin position="322"/>
        <end position="380"/>
    </location>
</feature>
<evidence type="ECO:0000313" key="6">
    <source>
        <dbReference type="EMBL" id="GGG67741.1"/>
    </source>
</evidence>
<feature type="domain" description="YvbJ-like NTF2-like" evidence="5">
    <location>
        <begin position="392"/>
        <end position="510"/>
    </location>
</feature>
<dbReference type="Proteomes" id="UP000622860">
    <property type="component" value="Unassembled WGS sequence"/>
</dbReference>
<evidence type="ECO:0000259" key="4">
    <source>
        <dbReference type="Pfam" id="PF22820"/>
    </source>
</evidence>
<reference evidence="6" key="1">
    <citation type="journal article" date="2014" name="Int. J. Syst. Evol. Microbiol.">
        <title>Complete genome sequence of Corynebacterium casei LMG S-19264T (=DSM 44701T), isolated from a smear-ripened cheese.</title>
        <authorList>
            <consortium name="US DOE Joint Genome Institute (JGI-PGF)"/>
            <person name="Walter F."/>
            <person name="Albersmeier A."/>
            <person name="Kalinowski J."/>
            <person name="Ruckert C."/>
        </authorList>
    </citation>
    <scope>NUCLEOTIDE SEQUENCE</scope>
    <source>
        <strain evidence="6">CGMCC 1.12754</strain>
    </source>
</reference>
<feature type="compositionally biased region" description="Basic and acidic residues" evidence="1">
    <location>
        <begin position="47"/>
        <end position="57"/>
    </location>
</feature>
<keyword evidence="2" id="KW-0472">Membrane</keyword>
<evidence type="ECO:0000313" key="7">
    <source>
        <dbReference type="Proteomes" id="UP000622860"/>
    </source>
</evidence>
<proteinExistence type="predicted"/>
<keyword evidence="2" id="KW-0812">Transmembrane</keyword>
<name>A0A917LYT1_9BACI</name>
<dbReference type="RefSeq" id="WP_188454186.1">
    <property type="nucleotide sequence ID" value="NZ_BMFR01000002.1"/>
</dbReference>
<comment type="caution">
    <text evidence="6">The sequence shown here is derived from an EMBL/GenBank/DDBJ whole genome shotgun (WGS) entry which is preliminary data.</text>
</comment>
<protein>
    <submittedName>
        <fullName evidence="6">Membrane protein YvbJ</fullName>
    </submittedName>
</protein>
<dbReference type="Pfam" id="PF22813">
    <property type="entry name" value="TcaA_2nd"/>
    <property type="match status" value="1"/>
</dbReference>
<dbReference type="PANTHER" id="PTHR40038:SF1">
    <property type="entry name" value="MEMBRANE-ASSOCIATED PROTEIN TCAA"/>
    <property type="match status" value="1"/>
</dbReference>
<keyword evidence="7" id="KW-1185">Reference proteome</keyword>
<dbReference type="InterPro" id="IPR054530">
    <property type="entry name" value="TcaA_4th"/>
</dbReference>
<keyword evidence="2" id="KW-1133">Transmembrane helix</keyword>
<evidence type="ECO:0000256" key="1">
    <source>
        <dbReference type="SAM" id="MobiDB-lite"/>
    </source>
</evidence>
<evidence type="ECO:0000259" key="3">
    <source>
        <dbReference type="Pfam" id="PF22813"/>
    </source>
</evidence>
<feature type="domain" description="TcaA 4th" evidence="4">
    <location>
        <begin position="233"/>
        <end position="303"/>
    </location>
</feature>
<accession>A0A917LYT1</accession>
<reference evidence="6" key="2">
    <citation type="submission" date="2020-09" db="EMBL/GenBank/DDBJ databases">
        <authorList>
            <person name="Sun Q."/>
            <person name="Zhou Y."/>
        </authorList>
    </citation>
    <scope>NUCLEOTIDE SEQUENCE</scope>
    <source>
        <strain evidence="6">CGMCC 1.12754</strain>
    </source>
</reference>
<feature type="transmembrane region" description="Helical" evidence="2">
    <location>
        <begin position="104"/>
        <end position="123"/>
    </location>
</feature>
<dbReference type="GO" id="GO:0005886">
    <property type="term" value="C:plasma membrane"/>
    <property type="evidence" value="ECO:0007669"/>
    <property type="project" value="UniProtKB-SubCell"/>
</dbReference>
<dbReference type="Pfam" id="PF25155">
    <property type="entry name" value="NTF2_YvbJ"/>
    <property type="match status" value="1"/>
</dbReference>
<feature type="region of interest" description="Disordered" evidence="1">
    <location>
        <begin position="47"/>
        <end position="99"/>
    </location>
</feature>
<dbReference type="InterPro" id="IPR054529">
    <property type="entry name" value="TcaA_2nd"/>
</dbReference>
<feature type="domain" description="TcaA second" evidence="3">
    <location>
        <begin position="129"/>
        <end position="230"/>
    </location>
</feature>